<organism evidence="2 3">
    <name type="scientific">Ciona intestinalis</name>
    <name type="common">Transparent sea squirt</name>
    <name type="synonym">Ascidia intestinalis</name>
    <dbReference type="NCBI Taxonomy" id="7719"/>
    <lineage>
        <taxon>Eukaryota</taxon>
        <taxon>Metazoa</taxon>
        <taxon>Chordata</taxon>
        <taxon>Tunicata</taxon>
        <taxon>Ascidiacea</taxon>
        <taxon>Phlebobranchia</taxon>
        <taxon>Cionidae</taxon>
        <taxon>Ciona</taxon>
    </lineage>
</organism>
<evidence type="ECO:0000313" key="3">
    <source>
        <dbReference type="Proteomes" id="UP000008144"/>
    </source>
</evidence>
<keyword evidence="1" id="KW-0812">Transmembrane</keyword>
<accession>F7ABD3</accession>
<reference evidence="2" key="3">
    <citation type="submission" date="2025-09" db="UniProtKB">
        <authorList>
            <consortium name="Ensembl"/>
        </authorList>
    </citation>
    <scope>IDENTIFICATION</scope>
</reference>
<dbReference type="Ensembl" id="ENSCINT00000019827.3">
    <property type="protein sequence ID" value="ENSCINP00000019827.3"/>
    <property type="gene ID" value="ENSCING00000009758.3"/>
</dbReference>
<sequence length="265" mass="30837">MVKLIEETDMPAVSLDTSVRNMNENVRPTPDVSKIPVEHNRVHSSASLQDTICEKEQDSFDEIKQSTENLPKTTDDIVHDTPYSYPRTIKRTSPYVRRLVSRFESPPKIIDEVKGVHSQISEMIDRMLRREINKIIQRDLYEHDWHFDVVQHKEEAKEPIFTFAPYCHNSTMQQTESPRLQESAELPTEQILTSEDLWRIMPDCDVTSNNYPTAATYICVMVIATVILLWLGLSDNAIDTCLRHLEIYLHDVIAFERLEFSTRVF</sequence>
<dbReference type="InParanoid" id="F7ABD3"/>
<dbReference type="HOGENOM" id="CLU_1049541_0_0_1"/>
<keyword evidence="3" id="KW-1185">Reference proteome</keyword>
<name>F7ABD3_CIOIN</name>
<dbReference type="AlphaFoldDB" id="F7ABD3"/>
<keyword evidence="1" id="KW-0472">Membrane</keyword>
<dbReference type="Proteomes" id="UP000008144">
    <property type="component" value="Unassembled WGS sequence"/>
</dbReference>
<proteinExistence type="predicted"/>
<reference evidence="2" key="2">
    <citation type="submission" date="2025-08" db="UniProtKB">
        <authorList>
            <consortium name="Ensembl"/>
        </authorList>
    </citation>
    <scope>IDENTIFICATION</scope>
</reference>
<protein>
    <submittedName>
        <fullName evidence="2">Uncharacterized protein</fullName>
    </submittedName>
</protein>
<evidence type="ECO:0000313" key="2">
    <source>
        <dbReference type="Ensembl" id="ENSCINP00000019827.3"/>
    </source>
</evidence>
<feature type="transmembrane region" description="Helical" evidence="1">
    <location>
        <begin position="214"/>
        <end position="233"/>
    </location>
</feature>
<evidence type="ECO:0000256" key="1">
    <source>
        <dbReference type="SAM" id="Phobius"/>
    </source>
</evidence>
<keyword evidence="1" id="KW-1133">Transmembrane helix</keyword>
<reference evidence="3" key="1">
    <citation type="journal article" date="2002" name="Science">
        <title>The draft genome of Ciona intestinalis: insights into chordate and vertebrate origins.</title>
        <authorList>
            <person name="Dehal P."/>
            <person name="Satou Y."/>
            <person name="Campbell R.K."/>
            <person name="Chapman J."/>
            <person name="Degnan B."/>
            <person name="De Tomaso A."/>
            <person name="Davidson B."/>
            <person name="Di Gregorio A."/>
            <person name="Gelpke M."/>
            <person name="Goodstein D.M."/>
            <person name="Harafuji N."/>
            <person name="Hastings K.E."/>
            <person name="Ho I."/>
            <person name="Hotta K."/>
            <person name="Huang W."/>
            <person name="Kawashima T."/>
            <person name="Lemaire P."/>
            <person name="Martinez D."/>
            <person name="Meinertzhagen I.A."/>
            <person name="Necula S."/>
            <person name="Nonaka M."/>
            <person name="Putnam N."/>
            <person name="Rash S."/>
            <person name="Saiga H."/>
            <person name="Satake M."/>
            <person name="Terry A."/>
            <person name="Yamada L."/>
            <person name="Wang H.G."/>
            <person name="Awazu S."/>
            <person name="Azumi K."/>
            <person name="Boore J."/>
            <person name="Branno M."/>
            <person name="Chin-Bow S."/>
            <person name="DeSantis R."/>
            <person name="Doyle S."/>
            <person name="Francino P."/>
            <person name="Keys D.N."/>
            <person name="Haga S."/>
            <person name="Hayashi H."/>
            <person name="Hino K."/>
            <person name="Imai K.S."/>
            <person name="Inaba K."/>
            <person name="Kano S."/>
            <person name="Kobayashi K."/>
            <person name="Kobayashi M."/>
            <person name="Lee B.I."/>
            <person name="Makabe K.W."/>
            <person name="Manohar C."/>
            <person name="Matassi G."/>
            <person name="Medina M."/>
            <person name="Mochizuki Y."/>
            <person name="Mount S."/>
            <person name="Morishita T."/>
            <person name="Miura S."/>
            <person name="Nakayama A."/>
            <person name="Nishizaka S."/>
            <person name="Nomoto H."/>
            <person name="Ohta F."/>
            <person name="Oishi K."/>
            <person name="Rigoutsos I."/>
            <person name="Sano M."/>
            <person name="Sasaki A."/>
            <person name="Sasakura Y."/>
            <person name="Shoguchi E."/>
            <person name="Shin-i T."/>
            <person name="Spagnuolo A."/>
            <person name="Stainier D."/>
            <person name="Suzuki M.M."/>
            <person name="Tassy O."/>
            <person name="Takatori N."/>
            <person name="Tokuoka M."/>
            <person name="Yagi K."/>
            <person name="Yoshizaki F."/>
            <person name="Wada S."/>
            <person name="Zhang C."/>
            <person name="Hyatt P.D."/>
            <person name="Larimer F."/>
            <person name="Detter C."/>
            <person name="Doggett N."/>
            <person name="Glavina T."/>
            <person name="Hawkins T."/>
            <person name="Richardson P."/>
            <person name="Lucas S."/>
            <person name="Kohara Y."/>
            <person name="Levine M."/>
            <person name="Satoh N."/>
            <person name="Rokhsar D.S."/>
        </authorList>
    </citation>
    <scope>NUCLEOTIDE SEQUENCE [LARGE SCALE GENOMIC DNA]</scope>
</reference>